<protein>
    <submittedName>
        <fullName evidence="2">Uncharacterized protein</fullName>
    </submittedName>
</protein>
<dbReference type="KEGG" id="apuu:APUU_70113A"/>
<name>A0A7R7XX34_9EURO</name>
<gene>
    <name evidence="2" type="ORF">APUU_70113A</name>
</gene>
<dbReference type="Proteomes" id="UP000654913">
    <property type="component" value="Chromosome 7"/>
</dbReference>
<sequence length="138" mass="15594">MVQTRRTVSQPMPATTQSHPPRTQQEDSGNGPDIYEDPSSESSADEDDRMDQEPVVESAVDRFNNSALLVHGLRNYATESPTEWEDNDDIREHPALILSHAWRVRSESTRLARLALLSRQSDHETLDCTSFSVLSCRI</sequence>
<evidence type="ECO:0000313" key="3">
    <source>
        <dbReference type="Proteomes" id="UP000654913"/>
    </source>
</evidence>
<feature type="compositionally biased region" description="Acidic residues" evidence="1">
    <location>
        <begin position="34"/>
        <end position="50"/>
    </location>
</feature>
<dbReference type="EMBL" id="AP024449">
    <property type="protein sequence ID" value="BCS28543.1"/>
    <property type="molecule type" value="Genomic_DNA"/>
</dbReference>
<feature type="region of interest" description="Disordered" evidence="1">
    <location>
        <begin position="1"/>
        <end position="53"/>
    </location>
</feature>
<dbReference type="RefSeq" id="XP_041560729.1">
    <property type="nucleotide sequence ID" value="XM_041694950.1"/>
</dbReference>
<evidence type="ECO:0000313" key="2">
    <source>
        <dbReference type="EMBL" id="BCS28543.1"/>
    </source>
</evidence>
<reference evidence="2" key="1">
    <citation type="submission" date="2021-01" db="EMBL/GenBank/DDBJ databases">
        <authorList>
            <consortium name="Aspergillus puulaauensis MK2 genome sequencing consortium"/>
            <person name="Kazuki M."/>
            <person name="Futagami T."/>
        </authorList>
    </citation>
    <scope>NUCLEOTIDE SEQUENCE</scope>
    <source>
        <strain evidence="2">MK2</strain>
    </source>
</reference>
<reference evidence="2" key="2">
    <citation type="submission" date="2021-02" db="EMBL/GenBank/DDBJ databases">
        <title>Aspergillus puulaauensis MK2 genome sequence.</title>
        <authorList>
            <person name="Futagami T."/>
            <person name="Mori K."/>
            <person name="Kadooka C."/>
            <person name="Tanaka T."/>
        </authorList>
    </citation>
    <scope>NUCLEOTIDE SEQUENCE</scope>
    <source>
        <strain evidence="2">MK2</strain>
    </source>
</reference>
<keyword evidence="3" id="KW-1185">Reference proteome</keyword>
<feature type="compositionally biased region" description="Polar residues" evidence="1">
    <location>
        <begin position="1"/>
        <end position="28"/>
    </location>
</feature>
<organism evidence="2 3">
    <name type="scientific">Aspergillus puulaauensis</name>
    <dbReference type="NCBI Taxonomy" id="1220207"/>
    <lineage>
        <taxon>Eukaryota</taxon>
        <taxon>Fungi</taxon>
        <taxon>Dikarya</taxon>
        <taxon>Ascomycota</taxon>
        <taxon>Pezizomycotina</taxon>
        <taxon>Eurotiomycetes</taxon>
        <taxon>Eurotiomycetidae</taxon>
        <taxon>Eurotiales</taxon>
        <taxon>Aspergillaceae</taxon>
        <taxon>Aspergillus</taxon>
    </lineage>
</organism>
<evidence type="ECO:0000256" key="1">
    <source>
        <dbReference type="SAM" id="MobiDB-lite"/>
    </source>
</evidence>
<proteinExistence type="predicted"/>
<dbReference type="GeneID" id="64978540"/>
<dbReference type="AlphaFoldDB" id="A0A7R7XX34"/>
<accession>A0A7R7XX34</accession>